<evidence type="ECO:0000313" key="8">
    <source>
        <dbReference type="EMBL" id="CAJ1402316.1"/>
    </source>
</evidence>
<evidence type="ECO:0000256" key="4">
    <source>
        <dbReference type="ARBA" id="ARBA00022768"/>
    </source>
</evidence>
<dbReference type="InterPro" id="IPR029063">
    <property type="entry name" value="SAM-dependent_MTases_sf"/>
</dbReference>
<keyword evidence="4" id="KW-0251">Elongation factor</keyword>
<comment type="subcellular location">
    <subcellularLocation>
        <location evidence="1">Virion</location>
    </subcellularLocation>
</comment>
<dbReference type="InterPro" id="IPR025804">
    <property type="entry name" value="Pox/kineto_cap_MeTfrase"/>
</dbReference>
<gene>
    <name evidence="8" type="ORF">EVOR1521_LOCUS25233</name>
</gene>
<comment type="function">
    <text evidence="6">Displays methyltransferase, positive regulation of the poly(A) polymerase and transcription elongation activities. Involved in the modification of both mRNA ends and in intermediate and late gene positive transcription elongation. At the mRNAs 5' end, methylates the ribose 2' OH group of the first transcribed nucleotide, thereby producing a 2'-O-methylpurine cap. At the 3' end, functions as a processivity factor which stimulates the activity of the viral poly(A) polymerase OPG063 that creates mRNA's poly(A) tail. In the presence of OPG102, OPG063 does not dissociate from the RNA allowing tail elongation to around 250 adenylates.</text>
</comment>
<evidence type="ECO:0000256" key="7">
    <source>
        <dbReference type="ARBA" id="ARBA00046511"/>
    </source>
</evidence>
<keyword evidence="9" id="KW-1185">Reference proteome</keyword>
<dbReference type="Pfam" id="PF01358">
    <property type="entry name" value="PARP_regulatory"/>
    <property type="match status" value="1"/>
</dbReference>
<dbReference type="GO" id="GO:0006370">
    <property type="term" value="P:7-methylguanosine mRNA capping"/>
    <property type="evidence" value="ECO:0007669"/>
    <property type="project" value="InterPro"/>
</dbReference>
<organism evidence="8 9">
    <name type="scientific">Effrenium voratum</name>
    <dbReference type="NCBI Taxonomy" id="2562239"/>
    <lineage>
        <taxon>Eukaryota</taxon>
        <taxon>Sar</taxon>
        <taxon>Alveolata</taxon>
        <taxon>Dinophyceae</taxon>
        <taxon>Suessiales</taxon>
        <taxon>Symbiodiniaceae</taxon>
        <taxon>Effrenium</taxon>
    </lineage>
</organism>
<dbReference type="Gene3D" id="3.40.50.150">
    <property type="entry name" value="Vaccinia Virus protein VP39"/>
    <property type="match status" value="1"/>
</dbReference>
<dbReference type="PROSITE" id="PS51612">
    <property type="entry name" value="SAM_MT_2O_PK"/>
    <property type="match status" value="1"/>
</dbReference>
<comment type="subunit">
    <text evidence="7">Interacts with poly(A) polymerase catalytic subunit OPG063. Interacts with OPG109 and OPG123; these interactions might help linking transcription to capping and polyadenylation.</text>
</comment>
<protein>
    <recommendedName>
        <fullName evidence="3">Cap-specific mRNA (nucleoside-2'-O-)-methyltransferase</fullName>
        <ecNumber evidence="2">2.1.1.57</ecNumber>
    </recommendedName>
</protein>
<evidence type="ECO:0000256" key="6">
    <source>
        <dbReference type="ARBA" id="ARBA00034661"/>
    </source>
</evidence>
<dbReference type="GO" id="GO:0004483">
    <property type="term" value="F:methyltransferase cap1 activity"/>
    <property type="evidence" value="ECO:0007669"/>
    <property type="project" value="UniProtKB-EC"/>
</dbReference>
<dbReference type="GO" id="GO:0003746">
    <property type="term" value="F:translation elongation factor activity"/>
    <property type="evidence" value="ECO:0007669"/>
    <property type="project" value="UniProtKB-KW"/>
</dbReference>
<comment type="caution">
    <text evidence="8">The sequence shown here is derived from an EMBL/GenBank/DDBJ whole genome shotgun (WGS) entry which is preliminary data.</text>
</comment>
<evidence type="ECO:0000313" key="9">
    <source>
        <dbReference type="Proteomes" id="UP001178507"/>
    </source>
</evidence>
<evidence type="ECO:0000256" key="2">
    <source>
        <dbReference type="ARBA" id="ARBA00011923"/>
    </source>
</evidence>
<sequence>MPWPWNLAKGAVGRRSWAADFALALRCRDPSCALANPHTWQRVALPTDADVPELDALPSPPRVLTGACPRAEYRQRKEEAKSTVHWGQRKLFMAELEFLLDFAAEAQLLVYAGAAEGHHLAFLCELFPEIQVEAWDPRPFARSAVPPQAPRNLRVHQEYFTEEVAKALAERQVPLLFVSDIRTADWQRDSAEEHDARLLADLRAQETWVDILRPKRALLKFRFPYSPGCTETLDGELRLPVWGPQSTTECRLLVTPQDGAALATKRWDHQCLWEQLFYFNTVTRISIYPRPAFAQDAESEATLRTAGLCRCYDCTREVELLAEYLQRRRKAPDAALVAALARDASSGCGRGPNGLLDAPTAPWQAQAEAAEATERVNVQDRWDVSHAASMLIGCAGRVFFER</sequence>
<keyword evidence="5" id="KW-0648">Protein biosynthesis</keyword>
<dbReference type="EC" id="2.1.1.57" evidence="2"/>
<name>A0AA36JC36_9DINO</name>
<accession>A0AA36JC36</accession>
<evidence type="ECO:0000256" key="1">
    <source>
        <dbReference type="ARBA" id="ARBA00004328"/>
    </source>
</evidence>
<reference evidence="8" key="1">
    <citation type="submission" date="2023-08" db="EMBL/GenBank/DDBJ databases">
        <authorList>
            <person name="Chen Y."/>
            <person name="Shah S."/>
            <person name="Dougan E. K."/>
            <person name="Thang M."/>
            <person name="Chan C."/>
        </authorList>
    </citation>
    <scope>NUCLEOTIDE SEQUENCE</scope>
</reference>
<evidence type="ECO:0000256" key="3">
    <source>
        <dbReference type="ARBA" id="ARBA00015701"/>
    </source>
</evidence>
<dbReference type="AlphaFoldDB" id="A0AA36JC36"/>
<dbReference type="CDD" id="cd20760">
    <property type="entry name" value="capping_2-OMTase_Mimiviridae"/>
    <property type="match status" value="1"/>
</dbReference>
<dbReference type="EMBL" id="CAUJNA010003448">
    <property type="protein sequence ID" value="CAJ1402316.1"/>
    <property type="molecule type" value="Genomic_DNA"/>
</dbReference>
<proteinExistence type="predicted"/>
<evidence type="ECO:0000256" key="5">
    <source>
        <dbReference type="ARBA" id="ARBA00022917"/>
    </source>
</evidence>
<dbReference type="InterPro" id="IPR000176">
    <property type="entry name" value="mRNA_MeTrfase-like"/>
</dbReference>
<dbReference type="Proteomes" id="UP001178507">
    <property type="component" value="Unassembled WGS sequence"/>
</dbReference>
<dbReference type="SUPFAM" id="SSF53335">
    <property type="entry name" value="S-adenosyl-L-methionine-dependent methyltransferases"/>
    <property type="match status" value="1"/>
</dbReference>